<dbReference type="OrthoDB" id="9808492at2"/>
<dbReference type="Pfam" id="PF13289">
    <property type="entry name" value="SIR2_2"/>
    <property type="match status" value="1"/>
</dbReference>
<organism evidence="2 3">
    <name type="scientific">Novipirellula aureliae</name>
    <dbReference type="NCBI Taxonomy" id="2527966"/>
    <lineage>
        <taxon>Bacteria</taxon>
        <taxon>Pseudomonadati</taxon>
        <taxon>Planctomycetota</taxon>
        <taxon>Planctomycetia</taxon>
        <taxon>Pirellulales</taxon>
        <taxon>Pirellulaceae</taxon>
        <taxon>Novipirellula</taxon>
    </lineage>
</organism>
<comment type="caution">
    <text evidence="2">The sequence shown here is derived from an EMBL/GenBank/DDBJ whole genome shotgun (WGS) entry which is preliminary data.</text>
</comment>
<keyword evidence="3" id="KW-1185">Reference proteome</keyword>
<evidence type="ECO:0000256" key="1">
    <source>
        <dbReference type="SAM" id="MobiDB-lite"/>
    </source>
</evidence>
<dbReference type="Proteomes" id="UP000315471">
    <property type="component" value="Unassembled WGS sequence"/>
</dbReference>
<sequence>MSTEGEPKLTAKTNVLKTRDDIHPVLFEQTECEEGMSPPCFKLVSDSGCSWVRPGELFGKKKLRERIEPWLTSLCQSEHLSLLLGSGLTNAVHRRATGSGVPGMAKANFEEFDEIIQAEALRSAHACGRSEGNIEDQLRIANEYHRGVEIAAALGDAEATSKAIRLRECIQDVLIMFSTFIYTGEQGIANAVPEKREDAFSYLVSFLMSFASRSGTRDRLHIFTTNYDRLIEAGADAAGMHLLDRFVGSVSPLFRSSRLDLDVHYNPPGIRGEPRYLEGVARFTKLHGSLDWLDIERNIRRIGLPFGGKSMQLVSSAFAEIGTDASQLMIFPNAAKDRETTFYPYTELFRDFAASLCRPNHTLVTFGYGFGDDHLNRVIKDMLTVPSTHLVVISYNDPLDRIMNMYEELGRHAQVTLLLGDHIGEFGTLVDSYLPKPAIDRATFRMAELLKARFGTRSAEATKVEPAPSQVAEPKPGDTELDLEGL</sequence>
<proteinExistence type="predicted"/>
<dbReference type="EMBL" id="SJPY01000009">
    <property type="protein sequence ID" value="TWU35648.1"/>
    <property type="molecule type" value="Genomic_DNA"/>
</dbReference>
<gene>
    <name evidence="2" type="ORF">Q31b_50830</name>
</gene>
<dbReference type="AlphaFoldDB" id="A0A5C6DG03"/>
<dbReference type="RefSeq" id="WP_146602191.1">
    <property type="nucleotide sequence ID" value="NZ_SJPY01000009.1"/>
</dbReference>
<evidence type="ECO:0000313" key="3">
    <source>
        <dbReference type="Proteomes" id="UP000315471"/>
    </source>
</evidence>
<feature type="region of interest" description="Disordered" evidence="1">
    <location>
        <begin position="458"/>
        <end position="486"/>
    </location>
</feature>
<accession>A0A5C6DG03</accession>
<name>A0A5C6DG03_9BACT</name>
<evidence type="ECO:0000313" key="2">
    <source>
        <dbReference type="EMBL" id="TWU35648.1"/>
    </source>
</evidence>
<reference evidence="2 3" key="1">
    <citation type="submission" date="2019-02" db="EMBL/GenBank/DDBJ databases">
        <title>Deep-cultivation of Planctomycetes and their phenomic and genomic characterization uncovers novel biology.</title>
        <authorList>
            <person name="Wiegand S."/>
            <person name="Jogler M."/>
            <person name="Boedeker C."/>
            <person name="Pinto D."/>
            <person name="Vollmers J."/>
            <person name="Rivas-Marin E."/>
            <person name="Kohn T."/>
            <person name="Peeters S.H."/>
            <person name="Heuer A."/>
            <person name="Rast P."/>
            <person name="Oberbeckmann S."/>
            <person name="Bunk B."/>
            <person name="Jeske O."/>
            <person name="Meyerdierks A."/>
            <person name="Storesund J.E."/>
            <person name="Kallscheuer N."/>
            <person name="Luecker S."/>
            <person name="Lage O.M."/>
            <person name="Pohl T."/>
            <person name="Merkel B.J."/>
            <person name="Hornburger P."/>
            <person name="Mueller R.-W."/>
            <person name="Bruemmer F."/>
            <person name="Labrenz M."/>
            <person name="Spormann A.M."/>
            <person name="Op Den Camp H."/>
            <person name="Overmann J."/>
            <person name="Amann R."/>
            <person name="Jetten M.S.M."/>
            <person name="Mascher T."/>
            <person name="Medema M.H."/>
            <person name="Devos D.P."/>
            <person name="Kaster A.-K."/>
            <person name="Ovreas L."/>
            <person name="Rohde M."/>
            <person name="Galperin M.Y."/>
            <person name="Jogler C."/>
        </authorList>
    </citation>
    <scope>NUCLEOTIDE SEQUENCE [LARGE SCALE GENOMIC DNA]</scope>
    <source>
        <strain evidence="2 3">Q31b</strain>
    </source>
</reference>
<protein>
    <submittedName>
        <fullName evidence="2">Uncharacterized protein</fullName>
    </submittedName>
</protein>